<dbReference type="GO" id="GO:0050071">
    <property type="term" value="F:phosphatidylglycerol lysyltransferase activity"/>
    <property type="evidence" value="ECO:0007669"/>
    <property type="project" value="UniProtKB-EC"/>
</dbReference>
<dbReference type="InterPro" id="IPR016181">
    <property type="entry name" value="Acyl_CoA_acyltransferase"/>
</dbReference>
<dbReference type="EC" id="2.3.2.3" evidence="9"/>
<keyword evidence="2" id="KW-1003">Cell membrane</keyword>
<keyword evidence="9" id="KW-0012">Acyltransferase</keyword>
<dbReference type="GO" id="GO:0055091">
    <property type="term" value="P:phospholipid homeostasis"/>
    <property type="evidence" value="ECO:0007669"/>
    <property type="project" value="TreeGrafter"/>
</dbReference>
<protein>
    <submittedName>
        <fullName evidence="9">Phosphatidylglycerol lysyltransferase</fullName>
        <ecNumber evidence="9">2.3.2.3</ecNumber>
    </submittedName>
</protein>
<feature type="transmembrane region" description="Helical" evidence="7">
    <location>
        <begin position="174"/>
        <end position="192"/>
    </location>
</feature>
<dbReference type="Pfam" id="PF09924">
    <property type="entry name" value="LPG_synthase_C"/>
    <property type="match status" value="1"/>
</dbReference>
<evidence type="ECO:0000256" key="2">
    <source>
        <dbReference type="ARBA" id="ARBA00022475"/>
    </source>
</evidence>
<keyword evidence="3 7" id="KW-0812">Transmembrane</keyword>
<sequence>MEIGQARTADAAEARPRFGRAVIRQALPLSLAVVFVVLLRDRIAATDPAAVLAALGRIEPDQWLFAAIATLASFAALGQYDVTVHRVLRTGIRPRTARRAGLAAIAISQVLGFGLITGALVRWRLLPGQSLWQATRLTGVVTLLFLLCWAVVAAVAILLLPAEAGPLRAAPARAVALAVLALAATGVAAAFFRPRVTAFGQRIETPPLPAIGRLLLLTAVDTAAAALALGALMPPGAGPGAADLIPAYLVALGAGLILATPGGVGPFEIALAALLPETGQDGLLAAVLAFRLIYFACPAAIAAVAFLIGPRPEVEGRKPRDPVLEPAGRMTRAQISAHLDGVARAECGIAHQGQHDVLLSARCGNGWLVGRGGQALVGLFDPFRQDGETRRLIGALARAARAEGRIPCHYKIGRRTAACARRAGYTVWPVADELWLDPLRFDPATPERAGLRRKLRKATRAGIEIDCPAPEALPVSDMAEISRDWAQARGGERGFSMGRFAPDYVACQRVYLARVSGRLVGFASFHEGAREWVLDLMRPGPDGPDGTMHALVAAALDDARKAGLRRLSLAALPCAAGDLTGPAATLFGRLGAGRGTAGLARFKTSFSPRHDRLYIAAPNAASLVLAAADIAREIRSPEPLAVIPPRLLSTAGHDRGGGKPRVSRVPESGRTRSEPGHNAA</sequence>
<feature type="transmembrane region" description="Helical" evidence="7">
    <location>
        <begin position="212"/>
        <end position="232"/>
    </location>
</feature>
<reference evidence="9 10" key="1">
    <citation type="submission" date="2018-03" db="EMBL/GenBank/DDBJ databases">
        <authorList>
            <person name="Keele B.F."/>
        </authorList>
    </citation>
    <scope>NUCLEOTIDE SEQUENCE [LARGE SCALE GENOMIC DNA]</scope>
    <source>
        <strain evidence="9 10">CECT 8626</strain>
    </source>
</reference>
<dbReference type="PANTHER" id="PTHR34697">
    <property type="entry name" value="PHOSPHATIDYLGLYCEROL LYSYLTRANSFERASE"/>
    <property type="match status" value="1"/>
</dbReference>
<feature type="domain" description="Phosphatidylglycerol lysyltransferase C-terminal" evidence="8">
    <location>
        <begin position="365"/>
        <end position="616"/>
    </location>
</feature>
<evidence type="ECO:0000313" key="9">
    <source>
        <dbReference type="EMBL" id="SPH18108.1"/>
    </source>
</evidence>
<evidence type="ECO:0000256" key="7">
    <source>
        <dbReference type="SAM" id="Phobius"/>
    </source>
</evidence>
<dbReference type="Proteomes" id="UP000244924">
    <property type="component" value="Unassembled WGS sequence"/>
</dbReference>
<evidence type="ECO:0000256" key="4">
    <source>
        <dbReference type="ARBA" id="ARBA00022989"/>
    </source>
</evidence>
<dbReference type="InterPro" id="IPR024320">
    <property type="entry name" value="LPG_synthase_C"/>
</dbReference>
<feature type="transmembrane region" description="Helical" evidence="7">
    <location>
        <begin position="21"/>
        <end position="39"/>
    </location>
</feature>
<evidence type="ECO:0000256" key="6">
    <source>
        <dbReference type="SAM" id="MobiDB-lite"/>
    </source>
</evidence>
<evidence type="ECO:0000256" key="3">
    <source>
        <dbReference type="ARBA" id="ARBA00022692"/>
    </source>
</evidence>
<proteinExistence type="predicted"/>
<feature type="transmembrane region" description="Helical" evidence="7">
    <location>
        <begin position="244"/>
        <end position="264"/>
    </location>
</feature>
<keyword evidence="4 7" id="KW-1133">Transmembrane helix</keyword>
<comment type="subcellular location">
    <subcellularLocation>
        <location evidence="1">Cell membrane</location>
        <topology evidence="1">Multi-pass membrane protein</topology>
    </subcellularLocation>
</comment>
<dbReference type="SUPFAM" id="SSF55729">
    <property type="entry name" value="Acyl-CoA N-acyltransferases (Nat)"/>
    <property type="match status" value="1"/>
</dbReference>
<feature type="region of interest" description="Disordered" evidence="6">
    <location>
        <begin position="648"/>
        <end position="680"/>
    </location>
</feature>
<dbReference type="RefSeq" id="WP_108852480.1">
    <property type="nucleotide sequence ID" value="NZ_OMOQ01000001.1"/>
</dbReference>
<evidence type="ECO:0000259" key="8">
    <source>
        <dbReference type="Pfam" id="PF09924"/>
    </source>
</evidence>
<evidence type="ECO:0000256" key="1">
    <source>
        <dbReference type="ARBA" id="ARBA00004651"/>
    </source>
</evidence>
<organism evidence="9 10">
    <name type="scientific">Albidovulum aquaemixtae</name>
    <dbReference type="NCBI Taxonomy" id="1542388"/>
    <lineage>
        <taxon>Bacteria</taxon>
        <taxon>Pseudomonadati</taxon>
        <taxon>Pseudomonadota</taxon>
        <taxon>Alphaproteobacteria</taxon>
        <taxon>Rhodobacterales</taxon>
        <taxon>Paracoccaceae</taxon>
        <taxon>Albidovulum</taxon>
    </lineage>
</organism>
<feature type="transmembrane region" description="Helical" evidence="7">
    <location>
        <begin position="141"/>
        <end position="162"/>
    </location>
</feature>
<dbReference type="EMBL" id="OMOQ01000001">
    <property type="protein sequence ID" value="SPH18108.1"/>
    <property type="molecule type" value="Genomic_DNA"/>
</dbReference>
<gene>
    <name evidence="9" type="primary">mprF</name>
    <name evidence="9" type="ORF">DEA8626_01638</name>
</gene>
<evidence type="ECO:0000313" key="10">
    <source>
        <dbReference type="Proteomes" id="UP000244924"/>
    </source>
</evidence>
<dbReference type="InterPro" id="IPR051211">
    <property type="entry name" value="PG_lysyltransferase"/>
</dbReference>
<name>A0A2R8B644_9RHOB</name>
<dbReference type="PANTHER" id="PTHR34697:SF2">
    <property type="entry name" value="PHOSPHATIDYLGLYCEROL LYSYLTRANSFERASE"/>
    <property type="match status" value="1"/>
</dbReference>
<evidence type="ECO:0000256" key="5">
    <source>
        <dbReference type="ARBA" id="ARBA00023136"/>
    </source>
</evidence>
<feature type="transmembrane region" description="Helical" evidence="7">
    <location>
        <begin position="62"/>
        <end position="80"/>
    </location>
</feature>
<keyword evidence="10" id="KW-1185">Reference proteome</keyword>
<dbReference type="AlphaFoldDB" id="A0A2R8B644"/>
<feature type="compositionally biased region" description="Basic and acidic residues" evidence="6">
    <location>
        <begin position="667"/>
        <end position="680"/>
    </location>
</feature>
<feature type="transmembrane region" description="Helical" evidence="7">
    <location>
        <begin position="100"/>
        <end position="121"/>
    </location>
</feature>
<accession>A0A2R8B644</accession>
<dbReference type="OrthoDB" id="145485at2"/>
<keyword evidence="9" id="KW-0808">Transferase</keyword>
<feature type="transmembrane region" description="Helical" evidence="7">
    <location>
        <begin position="284"/>
        <end position="308"/>
    </location>
</feature>
<dbReference type="GO" id="GO:0005886">
    <property type="term" value="C:plasma membrane"/>
    <property type="evidence" value="ECO:0007669"/>
    <property type="project" value="UniProtKB-SubCell"/>
</dbReference>
<keyword evidence="5 7" id="KW-0472">Membrane</keyword>